<reference evidence="1" key="1">
    <citation type="submission" date="2021-02" db="EMBL/GenBank/DDBJ databases">
        <authorList>
            <person name="Nowell W R."/>
        </authorList>
    </citation>
    <scope>NUCLEOTIDE SEQUENCE</scope>
</reference>
<sequence>PTAEDQFPESPTSWFLQGDNDPKHKCRLALEWKYDNQIQVLPWLATSSDQNPIENV</sequence>
<dbReference type="AlphaFoldDB" id="A0A820DJ24"/>
<dbReference type="GO" id="GO:0003676">
    <property type="term" value="F:nucleic acid binding"/>
    <property type="evidence" value="ECO:0007669"/>
    <property type="project" value="InterPro"/>
</dbReference>
<comment type="caution">
    <text evidence="1">The sequence shown here is derived from an EMBL/GenBank/DDBJ whole genome shotgun (WGS) entry which is preliminary data.</text>
</comment>
<dbReference type="Gene3D" id="3.30.420.10">
    <property type="entry name" value="Ribonuclease H-like superfamily/Ribonuclease H"/>
    <property type="match status" value="1"/>
</dbReference>
<feature type="non-terminal residue" evidence="1">
    <location>
        <position position="1"/>
    </location>
</feature>
<name>A0A820DJ24_9BILA</name>
<dbReference type="Proteomes" id="UP000663836">
    <property type="component" value="Unassembled WGS sequence"/>
</dbReference>
<evidence type="ECO:0000313" key="2">
    <source>
        <dbReference type="Proteomes" id="UP000663836"/>
    </source>
</evidence>
<evidence type="ECO:0000313" key="1">
    <source>
        <dbReference type="EMBL" id="CAF4233006.1"/>
    </source>
</evidence>
<dbReference type="EMBL" id="CAJOBD010019165">
    <property type="protein sequence ID" value="CAF4233006.1"/>
    <property type="molecule type" value="Genomic_DNA"/>
</dbReference>
<protein>
    <submittedName>
        <fullName evidence="1">Uncharacterized protein</fullName>
    </submittedName>
</protein>
<proteinExistence type="predicted"/>
<organism evidence="1 2">
    <name type="scientific">Rotaria sordida</name>
    <dbReference type="NCBI Taxonomy" id="392033"/>
    <lineage>
        <taxon>Eukaryota</taxon>
        <taxon>Metazoa</taxon>
        <taxon>Spiralia</taxon>
        <taxon>Gnathifera</taxon>
        <taxon>Rotifera</taxon>
        <taxon>Eurotatoria</taxon>
        <taxon>Bdelloidea</taxon>
        <taxon>Philodinida</taxon>
        <taxon>Philodinidae</taxon>
        <taxon>Rotaria</taxon>
    </lineage>
</organism>
<dbReference type="InterPro" id="IPR036397">
    <property type="entry name" value="RNaseH_sf"/>
</dbReference>
<accession>A0A820DJ24</accession>
<gene>
    <name evidence="1" type="ORF">JBS370_LOCUS37960</name>
</gene>